<reference evidence="2" key="2">
    <citation type="submission" date="2024-10" db="UniProtKB">
        <authorList>
            <consortium name="EnsemblProtists"/>
        </authorList>
    </citation>
    <scope>IDENTIFICATION</scope>
</reference>
<dbReference type="InterPro" id="IPR016024">
    <property type="entry name" value="ARM-type_fold"/>
</dbReference>
<accession>A0A0D3KQN7</accession>
<feature type="compositionally biased region" description="Basic and acidic residues" evidence="1">
    <location>
        <begin position="1109"/>
        <end position="1120"/>
    </location>
</feature>
<dbReference type="RefSeq" id="XP_005790501.1">
    <property type="nucleotide sequence ID" value="XM_005790444.1"/>
</dbReference>
<dbReference type="AlphaFoldDB" id="A0A0D3KQN7"/>
<dbReference type="EnsemblProtists" id="EOD38072">
    <property type="protein sequence ID" value="EOD38072"/>
    <property type="gene ID" value="EMIHUDRAFT_462254"/>
</dbReference>
<dbReference type="PaxDb" id="2903-EOD38072"/>
<name>A0A0D3KQN7_EMIH1</name>
<feature type="compositionally biased region" description="Low complexity" evidence="1">
    <location>
        <begin position="1020"/>
        <end position="1037"/>
    </location>
</feature>
<dbReference type="GeneID" id="17283342"/>
<reference evidence="3" key="1">
    <citation type="journal article" date="2013" name="Nature">
        <title>Pan genome of the phytoplankton Emiliania underpins its global distribution.</title>
        <authorList>
            <person name="Read B.A."/>
            <person name="Kegel J."/>
            <person name="Klute M.J."/>
            <person name="Kuo A."/>
            <person name="Lefebvre S.C."/>
            <person name="Maumus F."/>
            <person name="Mayer C."/>
            <person name="Miller J."/>
            <person name="Monier A."/>
            <person name="Salamov A."/>
            <person name="Young J."/>
            <person name="Aguilar M."/>
            <person name="Claverie J.M."/>
            <person name="Frickenhaus S."/>
            <person name="Gonzalez K."/>
            <person name="Herman E.K."/>
            <person name="Lin Y.C."/>
            <person name="Napier J."/>
            <person name="Ogata H."/>
            <person name="Sarno A.F."/>
            <person name="Shmutz J."/>
            <person name="Schroeder D."/>
            <person name="de Vargas C."/>
            <person name="Verret F."/>
            <person name="von Dassow P."/>
            <person name="Valentin K."/>
            <person name="Van de Peer Y."/>
            <person name="Wheeler G."/>
            <person name="Dacks J.B."/>
            <person name="Delwiche C.F."/>
            <person name="Dyhrman S.T."/>
            <person name="Glockner G."/>
            <person name="John U."/>
            <person name="Richards T."/>
            <person name="Worden A.Z."/>
            <person name="Zhang X."/>
            <person name="Grigoriev I.V."/>
            <person name="Allen A.E."/>
            <person name="Bidle K."/>
            <person name="Borodovsky M."/>
            <person name="Bowler C."/>
            <person name="Brownlee C."/>
            <person name="Cock J.M."/>
            <person name="Elias M."/>
            <person name="Gladyshev V.N."/>
            <person name="Groth M."/>
            <person name="Guda C."/>
            <person name="Hadaegh A."/>
            <person name="Iglesias-Rodriguez M.D."/>
            <person name="Jenkins J."/>
            <person name="Jones B.M."/>
            <person name="Lawson T."/>
            <person name="Leese F."/>
            <person name="Lindquist E."/>
            <person name="Lobanov A."/>
            <person name="Lomsadze A."/>
            <person name="Malik S.B."/>
            <person name="Marsh M.E."/>
            <person name="Mackinder L."/>
            <person name="Mock T."/>
            <person name="Mueller-Roeber B."/>
            <person name="Pagarete A."/>
            <person name="Parker M."/>
            <person name="Probert I."/>
            <person name="Quesneville H."/>
            <person name="Raines C."/>
            <person name="Rensing S.A."/>
            <person name="Riano-Pachon D.M."/>
            <person name="Richier S."/>
            <person name="Rokitta S."/>
            <person name="Shiraiwa Y."/>
            <person name="Soanes D.M."/>
            <person name="van der Giezen M."/>
            <person name="Wahlund T.M."/>
            <person name="Williams B."/>
            <person name="Wilson W."/>
            <person name="Wolfe G."/>
            <person name="Wurch L.L."/>
        </authorList>
    </citation>
    <scope>NUCLEOTIDE SEQUENCE</scope>
</reference>
<feature type="compositionally biased region" description="Basic and acidic residues" evidence="1">
    <location>
        <begin position="1153"/>
        <end position="1174"/>
    </location>
</feature>
<dbReference type="SUPFAM" id="SSF48371">
    <property type="entry name" value="ARM repeat"/>
    <property type="match status" value="1"/>
</dbReference>
<dbReference type="HOGENOM" id="CLU_255614_0_0_1"/>
<proteinExistence type="predicted"/>
<evidence type="ECO:0008006" key="4">
    <source>
        <dbReference type="Google" id="ProtNLM"/>
    </source>
</evidence>
<organism evidence="2 3">
    <name type="scientific">Emiliania huxleyi (strain CCMP1516)</name>
    <dbReference type="NCBI Taxonomy" id="280463"/>
    <lineage>
        <taxon>Eukaryota</taxon>
        <taxon>Haptista</taxon>
        <taxon>Haptophyta</taxon>
        <taxon>Prymnesiophyceae</taxon>
        <taxon>Isochrysidales</taxon>
        <taxon>Noelaerhabdaceae</taxon>
        <taxon>Emiliania</taxon>
    </lineage>
</organism>
<feature type="region of interest" description="Disordered" evidence="1">
    <location>
        <begin position="1091"/>
        <end position="1225"/>
    </location>
</feature>
<feature type="region of interest" description="Disordered" evidence="1">
    <location>
        <begin position="1011"/>
        <end position="1048"/>
    </location>
</feature>
<dbReference type="Proteomes" id="UP000013827">
    <property type="component" value="Unassembled WGS sequence"/>
</dbReference>
<sequence length="1225" mass="127173">MDRLRWLTLDAPSRPSEIANTGSIARLLRPGSEALCREADWHSLIAAAVEKKAQPDVVDQLAAALRMASDPAHGVLLLSVTCRLVLQTLAAGGDSTQALTVLPEPLDRFLLGRRVSGSPAASLEAIVTALSGAGLAKRQVNRPAVVALSAHLLRLNSVHSLLHAVARSAPLHEAVAQAVADAISSSEGGHRLSPGVTSLISLVVQNVAASAAAAGAAAGPLTNAMLQFLGEVQKRAPALAAASLASGVVTEALASAVASIRPPAAAKAALRLGHDFVFQTLQGIPAHLLERQSLRQAVALMQSRASSSDVDPSSRTQALKALAALAEMRAWGPADAAATQAAAAEGNAEGFAECSHALLETIRDAISSGHKPFICSLGLAIQALIAANPWGLRRLPLPLPLPDPAREDAGAPRLAPACEAWVESIDGEFTNLLDLHAAMPATPAGQAFTVLERAVLGPARVGCVIHRALSTPAEAPGRAALFNLVRTLVVRPGDARSTAAQLLAAAPTPTHLGVCSSVAPSLVGGLALTQVECNSLAHELLQAERPIAPDAWSQRAWAFALLAAVAASGSGEAMEAVPSEWIVAQLAKMCQSPPAEACGAAKNLLACLDPLLRLSALAVQRRGAQAEAGSRAANQEVASFQEVLQGNFVELAVAGAERRALEVLFLQPRHGAIAALASPLARLRSQGQSCPRAAAALLRSVGEASLLSGQALRREARAVAQQQAAPAPTPAHEGLDEYDYMERESASARLEEEEARLMLEALNEDPFCRFVPCLAACATDHATPCPVRCSAVTSLGRIAQLHPRVAEGLLPTLAPLCARSEPAEVRSRASLAVASLVASVPRLVEPLLEEALRAPLREEGTPALLRRAAGASLLDLCAARKLRAATELPLVLPCLLDPDPQLAARAWGCVHAVMKHEGSRWCRLAYAALLPLCHTAAQPLFARLVALLLPTVVAARAADLAQVGEALVQAMSKLVQPPKVLRRNLATLAASWPPSDRSLAAALGALGGGQARDDADADAAEGGATAGTRAARDSAAGPRRASDASTTPLLVLCRRDEQVKKGLAQHVRAAKQASGLKGSTLDSVARLLDAVRPSGGERGESDTSSNDPGDERAGRGRGEACEACEAASESGEDFDAPAPETKRRAGRRGAAPARDDSGQGKMAAEDGDRDERARRVLGQLQAPAPLYRCTQFEDAEEVGGARPRPPKKTKMAKPPGAKRLVGGRT</sequence>
<evidence type="ECO:0000313" key="3">
    <source>
        <dbReference type="Proteomes" id="UP000013827"/>
    </source>
</evidence>
<keyword evidence="3" id="KW-1185">Reference proteome</keyword>
<protein>
    <recommendedName>
        <fullName evidence="4">TOG domain-containing protein</fullName>
    </recommendedName>
</protein>
<dbReference type="KEGG" id="ehx:EMIHUDRAFT_462254"/>
<evidence type="ECO:0000256" key="1">
    <source>
        <dbReference type="SAM" id="MobiDB-lite"/>
    </source>
</evidence>
<evidence type="ECO:0000313" key="2">
    <source>
        <dbReference type="EnsemblProtists" id="EOD38072"/>
    </source>
</evidence>